<name>B3U4L3_9BACT</name>
<accession>B3U4L3</accession>
<sequence length="146" mass="15748">MPNFVVLPKGLAFNGLRLVRSRRGLIVALAHVRPGPTKKSSALNLEGDFNGLVPARNPKAPVVAQRFGARVPARIFNRTGVADHQLRARDNEALLENRGPQRGEEHEDQDPSVWGIDQGPSRSAGGIERMGATSPGSRHGVVHRSA</sequence>
<dbReference type="AlphaFoldDB" id="B3U4L3"/>
<reference evidence="2" key="1">
    <citation type="journal article" date="2008" name="Environ. Microbiol.">
        <title>Environmental genomics reveals a functional chlorite dismutase in the nitrite-oxidizing bacterium 'Candidatus Nitrospira defluvii'.</title>
        <authorList>
            <person name="Maixner F."/>
            <person name="Wagner M."/>
            <person name="Lucker S."/>
            <person name="Pelletier E."/>
            <person name="Schmitz-Esser S."/>
            <person name="Hace K."/>
            <person name="Spieck E."/>
            <person name="Konrat R."/>
            <person name="Le Paslier D."/>
            <person name="Daims H."/>
        </authorList>
    </citation>
    <scope>NUCLEOTIDE SEQUENCE</scope>
</reference>
<proteinExistence type="predicted"/>
<organism evidence="2">
    <name type="scientific">Nitrospira defluvii</name>
    <dbReference type="NCBI Taxonomy" id="330214"/>
    <lineage>
        <taxon>Bacteria</taxon>
        <taxon>Pseudomonadati</taxon>
        <taxon>Nitrospirota</taxon>
        <taxon>Nitrospiria</taxon>
        <taxon>Nitrospirales</taxon>
        <taxon>Nitrospiraceae</taxon>
        <taxon>Nitrospira</taxon>
    </lineage>
</organism>
<dbReference type="EMBL" id="EU559167">
    <property type="protein sequence ID" value="ACE75580.1"/>
    <property type="molecule type" value="Genomic_DNA"/>
</dbReference>
<protein>
    <submittedName>
        <fullName evidence="2">Uncharacterized protein</fullName>
    </submittedName>
</protein>
<evidence type="ECO:0000256" key="1">
    <source>
        <dbReference type="SAM" id="MobiDB-lite"/>
    </source>
</evidence>
<evidence type="ECO:0000313" key="2">
    <source>
        <dbReference type="EMBL" id="ACE75580.1"/>
    </source>
</evidence>
<feature type="region of interest" description="Disordered" evidence="1">
    <location>
        <begin position="80"/>
        <end position="146"/>
    </location>
</feature>